<feature type="DNA-binding region" description="H-T-H motif" evidence="5">
    <location>
        <begin position="48"/>
        <end position="67"/>
    </location>
</feature>
<dbReference type="Gene3D" id="1.10.10.60">
    <property type="entry name" value="Homeodomain-like"/>
    <property type="match status" value="1"/>
</dbReference>
<dbReference type="PROSITE" id="PS50977">
    <property type="entry name" value="HTH_TETR_2"/>
    <property type="match status" value="1"/>
</dbReference>
<dbReference type="PROSITE" id="PS01081">
    <property type="entry name" value="HTH_TETR_1"/>
    <property type="match status" value="1"/>
</dbReference>
<dbReference type="AlphaFoldDB" id="A0A6M4GZT8"/>
<reference evidence="8 9" key="1">
    <citation type="submission" date="2020-04" db="EMBL/GenBank/DDBJ databases">
        <title>Usitatibacter rugosus gen. nov., sp. nov. and Usitatibacter palustris sp. nov., novel members of Usitatibacteraceae fam. nov. within the order Nitrosomonadales isolated from soil.</title>
        <authorList>
            <person name="Huber K.J."/>
            <person name="Neumann-Schaal M."/>
            <person name="Geppert A."/>
            <person name="Luckner M."/>
            <person name="Wanner G."/>
            <person name="Overmann J."/>
        </authorList>
    </citation>
    <scope>NUCLEOTIDE SEQUENCE [LARGE SCALE GENOMIC DNA]</scope>
    <source>
        <strain evidence="8 9">0125_3</strain>
    </source>
</reference>
<keyword evidence="4" id="KW-0804">Transcription</keyword>
<dbReference type="GO" id="GO:0003677">
    <property type="term" value="F:DNA binding"/>
    <property type="evidence" value="ECO:0007669"/>
    <property type="project" value="UniProtKB-UniRule"/>
</dbReference>
<accession>A0A6M4GZT8</accession>
<dbReference type="EMBL" id="CP053069">
    <property type="protein sequence ID" value="QJR12014.1"/>
    <property type="molecule type" value="Genomic_DNA"/>
</dbReference>
<evidence type="ECO:0000256" key="3">
    <source>
        <dbReference type="ARBA" id="ARBA00023125"/>
    </source>
</evidence>
<dbReference type="SUPFAM" id="SSF46689">
    <property type="entry name" value="Homeodomain-like"/>
    <property type="match status" value="1"/>
</dbReference>
<dbReference type="KEGG" id="uru:DSM104443_03097"/>
<keyword evidence="2" id="KW-0805">Transcription regulation</keyword>
<dbReference type="Pfam" id="PF00440">
    <property type="entry name" value="TetR_N"/>
    <property type="match status" value="1"/>
</dbReference>
<organism evidence="8 9">
    <name type="scientific">Usitatibacter rugosus</name>
    <dbReference type="NCBI Taxonomy" id="2732067"/>
    <lineage>
        <taxon>Bacteria</taxon>
        <taxon>Pseudomonadati</taxon>
        <taxon>Pseudomonadota</taxon>
        <taxon>Betaproteobacteria</taxon>
        <taxon>Nitrosomonadales</taxon>
        <taxon>Usitatibacteraceae</taxon>
        <taxon>Usitatibacter</taxon>
    </lineage>
</organism>
<dbReference type="RefSeq" id="WP_171093841.1">
    <property type="nucleotide sequence ID" value="NZ_CP053069.1"/>
</dbReference>
<dbReference type="Gene3D" id="1.10.357.10">
    <property type="entry name" value="Tetracycline Repressor, domain 2"/>
    <property type="match status" value="1"/>
</dbReference>
<dbReference type="InterPro" id="IPR023772">
    <property type="entry name" value="DNA-bd_HTH_TetR-type_CS"/>
</dbReference>
<keyword evidence="9" id="KW-1185">Reference proteome</keyword>
<evidence type="ECO:0000256" key="5">
    <source>
        <dbReference type="PROSITE-ProRule" id="PRU00335"/>
    </source>
</evidence>
<keyword evidence="1" id="KW-0678">Repressor</keyword>
<feature type="domain" description="HTH tetR-type" evidence="7">
    <location>
        <begin position="25"/>
        <end position="85"/>
    </location>
</feature>
<sequence>MKKASTIGGGSEATQPKKARGRPRSFDREAALNAAMEVFWTKGYEAASISDLTEAMGINPPSLYAAFGDKEKLFLATIEQYASSRSDQMCPQQPTARAAVETYLRFKADLLSGAGHPRGCMLMVAFFTAANASPGLNAVLTKKRAEAREHMRQRIKQGITEGDVPEGTDAGALADFYATITNGMAQMARDGAARKTLMSTVDQAMTVFPAAPKAAKVRKAA</sequence>
<protein>
    <submittedName>
        <fullName evidence="8">HTH-type transcriptional repressor ComR</fullName>
    </submittedName>
</protein>
<proteinExistence type="predicted"/>
<evidence type="ECO:0000259" key="7">
    <source>
        <dbReference type="PROSITE" id="PS50977"/>
    </source>
</evidence>
<dbReference type="InterPro" id="IPR001647">
    <property type="entry name" value="HTH_TetR"/>
</dbReference>
<keyword evidence="3 5" id="KW-0238">DNA-binding</keyword>
<dbReference type="PANTHER" id="PTHR47506">
    <property type="entry name" value="TRANSCRIPTIONAL REGULATORY PROTEIN"/>
    <property type="match status" value="1"/>
</dbReference>
<evidence type="ECO:0000313" key="9">
    <source>
        <dbReference type="Proteomes" id="UP000501534"/>
    </source>
</evidence>
<evidence type="ECO:0000256" key="4">
    <source>
        <dbReference type="ARBA" id="ARBA00023163"/>
    </source>
</evidence>
<name>A0A6M4GZT8_9PROT</name>
<evidence type="ECO:0000256" key="2">
    <source>
        <dbReference type="ARBA" id="ARBA00023015"/>
    </source>
</evidence>
<dbReference type="InterPro" id="IPR036271">
    <property type="entry name" value="Tet_transcr_reg_TetR-rel_C_sf"/>
</dbReference>
<dbReference type="InterPro" id="IPR011075">
    <property type="entry name" value="TetR_C"/>
</dbReference>
<gene>
    <name evidence="8" type="primary">comR</name>
    <name evidence="8" type="ORF">DSM104443_03097</name>
</gene>
<dbReference type="Proteomes" id="UP000501534">
    <property type="component" value="Chromosome"/>
</dbReference>
<dbReference type="SUPFAM" id="SSF48498">
    <property type="entry name" value="Tetracyclin repressor-like, C-terminal domain"/>
    <property type="match status" value="1"/>
</dbReference>
<evidence type="ECO:0000256" key="1">
    <source>
        <dbReference type="ARBA" id="ARBA00022491"/>
    </source>
</evidence>
<dbReference type="InterPro" id="IPR009057">
    <property type="entry name" value="Homeodomain-like_sf"/>
</dbReference>
<evidence type="ECO:0000313" key="8">
    <source>
        <dbReference type="EMBL" id="QJR12014.1"/>
    </source>
</evidence>
<dbReference type="Pfam" id="PF16925">
    <property type="entry name" value="TetR_C_13"/>
    <property type="match status" value="1"/>
</dbReference>
<dbReference type="PANTHER" id="PTHR47506:SF1">
    <property type="entry name" value="HTH-TYPE TRANSCRIPTIONAL REGULATOR YJDC"/>
    <property type="match status" value="1"/>
</dbReference>
<evidence type="ECO:0000256" key="6">
    <source>
        <dbReference type="SAM" id="MobiDB-lite"/>
    </source>
</evidence>
<feature type="region of interest" description="Disordered" evidence="6">
    <location>
        <begin position="1"/>
        <end position="25"/>
    </location>
</feature>
<dbReference type="PRINTS" id="PR00455">
    <property type="entry name" value="HTHTETR"/>
</dbReference>